<dbReference type="PROSITE" id="PS00108">
    <property type="entry name" value="PROTEIN_KINASE_ST"/>
    <property type="match status" value="1"/>
</dbReference>
<reference evidence="8" key="1">
    <citation type="journal article" date="2023" name="Commun. Biol.">
        <title>Genome analysis of Parmales, the sister group of diatoms, reveals the evolutionary specialization of diatoms from phago-mixotrophs to photoautotrophs.</title>
        <authorList>
            <person name="Ban H."/>
            <person name="Sato S."/>
            <person name="Yoshikawa S."/>
            <person name="Yamada K."/>
            <person name="Nakamura Y."/>
            <person name="Ichinomiya M."/>
            <person name="Sato N."/>
            <person name="Blanc-Mathieu R."/>
            <person name="Endo H."/>
            <person name="Kuwata A."/>
            <person name="Ogata H."/>
        </authorList>
    </citation>
    <scope>NUCLEOTIDE SEQUENCE [LARGE SCALE GENOMIC DNA]</scope>
</reference>
<feature type="coiled-coil region" evidence="4">
    <location>
        <begin position="1383"/>
        <end position="1410"/>
    </location>
</feature>
<dbReference type="SMART" id="SM00220">
    <property type="entry name" value="S_TKc"/>
    <property type="match status" value="1"/>
</dbReference>
<feature type="chain" id="PRO_5040851041" description="Protein kinase domain-containing protein" evidence="5">
    <location>
        <begin position="22"/>
        <end position="1417"/>
    </location>
</feature>
<dbReference type="Gene3D" id="3.30.200.20">
    <property type="entry name" value="Phosphorylase Kinase, domain 1"/>
    <property type="match status" value="1"/>
</dbReference>
<dbReference type="Gene3D" id="1.10.510.10">
    <property type="entry name" value="Transferase(Phosphotransferase) domain 1"/>
    <property type="match status" value="1"/>
</dbReference>
<feature type="domain" description="Protein kinase" evidence="6">
    <location>
        <begin position="1041"/>
        <end position="1334"/>
    </location>
</feature>
<evidence type="ECO:0000313" key="7">
    <source>
        <dbReference type="EMBL" id="GMI44778.1"/>
    </source>
</evidence>
<comment type="caution">
    <text evidence="7">The sequence shown here is derived from an EMBL/GenBank/DDBJ whole genome shotgun (WGS) entry which is preliminary data.</text>
</comment>
<dbReference type="PROSITE" id="PS50011">
    <property type="entry name" value="PROTEIN_KINASE_DOM"/>
    <property type="match status" value="1"/>
</dbReference>
<dbReference type="Gene3D" id="2.60.120.200">
    <property type="match status" value="1"/>
</dbReference>
<dbReference type="EMBL" id="BRYA01000225">
    <property type="protein sequence ID" value="GMI44778.1"/>
    <property type="molecule type" value="Genomic_DNA"/>
</dbReference>
<evidence type="ECO:0000259" key="6">
    <source>
        <dbReference type="PROSITE" id="PS50011"/>
    </source>
</evidence>
<keyword evidence="2 3" id="KW-0067">ATP-binding</keyword>
<keyword evidence="5" id="KW-0732">Signal</keyword>
<dbReference type="SUPFAM" id="SSF49899">
    <property type="entry name" value="Concanavalin A-like lectins/glucanases"/>
    <property type="match status" value="1"/>
</dbReference>
<dbReference type="Proteomes" id="UP001165065">
    <property type="component" value="Unassembled WGS sequence"/>
</dbReference>
<dbReference type="Pfam" id="PF00069">
    <property type="entry name" value="Pkinase"/>
    <property type="match status" value="1"/>
</dbReference>
<organism evidence="7 8">
    <name type="scientific">Triparma columacea</name>
    <dbReference type="NCBI Taxonomy" id="722753"/>
    <lineage>
        <taxon>Eukaryota</taxon>
        <taxon>Sar</taxon>
        <taxon>Stramenopiles</taxon>
        <taxon>Ochrophyta</taxon>
        <taxon>Bolidophyceae</taxon>
        <taxon>Parmales</taxon>
        <taxon>Triparmaceae</taxon>
        <taxon>Triparma</taxon>
    </lineage>
</organism>
<feature type="binding site" evidence="3">
    <location>
        <position position="1068"/>
    </location>
    <ligand>
        <name>ATP</name>
        <dbReference type="ChEBI" id="CHEBI:30616"/>
    </ligand>
</feature>
<dbReference type="GO" id="GO:0005524">
    <property type="term" value="F:ATP binding"/>
    <property type="evidence" value="ECO:0007669"/>
    <property type="project" value="UniProtKB-UniRule"/>
</dbReference>
<protein>
    <recommendedName>
        <fullName evidence="6">Protein kinase domain-containing protein</fullName>
    </recommendedName>
</protein>
<dbReference type="GO" id="GO:0004674">
    <property type="term" value="F:protein serine/threonine kinase activity"/>
    <property type="evidence" value="ECO:0007669"/>
    <property type="project" value="TreeGrafter"/>
</dbReference>
<dbReference type="InterPro" id="IPR051681">
    <property type="entry name" value="Ser/Thr_Kinases-Pseudokinases"/>
</dbReference>
<keyword evidence="1 3" id="KW-0547">Nucleotide-binding</keyword>
<dbReference type="InterPro" id="IPR000719">
    <property type="entry name" value="Prot_kinase_dom"/>
</dbReference>
<dbReference type="InterPro" id="IPR011009">
    <property type="entry name" value="Kinase-like_dom_sf"/>
</dbReference>
<sequence length="1417" mass="155510">MFSFVTIILLICTTLIYPTNSSTPSGLALTFSSRPEMDSPGEVRTIPFLSPSASFSLTLRFRYSVMSAYTHNSKGAVDFYGHILGLETSSGSLASFDMYSKPNFFIMGSIFQGPSVQYTDTAPNSEATNWHKVGISYDATTHTAAYSLDDWYNETVTLESPIHPGEETDAFVRLGINRRSTLHFNGLVDDVCVYDRPLTADELKSTVEGCLQDSSLKLELLFEDDGPPAQSPSIFDSSSSSLLGYATAQTADGLVLGFGGDGVVSHAPSYTSKDPSLSRASAIVCSASSATCDLTAHILASCGSCTSISLESVSFGSIDINSGSSPPSTSTYILTLTSTDPVTTFPSHKLIYTITNSDSSTSPRILHILPNAPPVANGVKTIPEPMEFVLPGSANVIKAAHFSDHDPEFQPVTAELKVKSGCLGMKFFQFNSTQARAFSPSDDDSYYYADDDGSDDMSYYYYGYDMDLLHAGAMDEDDNIDVVDITSSVNSGSFVPITDFYLRTLVLSTHSESDYDPAYNCTLQYRLFDGELYSNYATKPVLMKQPPYAPKVVASSKTLDEDAEKVEIALSLTTSSFESSVVSLELPENYETMGSFYQHDGLTEIKRDLGSSTFDQYPTSATASSEWDAEGYNVNALLGPPDLYPIHGDAEGAWQPSGEDLDFFTTITVDIPVFMNKLTVYETWSPRKIVRVETLDHDDPSASFVTVYEREGGLGELTTTAKTQASLEDIVLCPTSYKSSKIKIHVQLVSSSDWYALDAVAVSGYAEGALNVVSDSTSIFFQPAADFNGKVDASISIIDCPFFRSSRLASESERKSELDLVVMPIPDAPVASDIEVEVEAGATDPAEYVLDLNGAVTNVDGNPLKISFEDFAGGTISVRVGGVTQTVEDSSSSFGLTGSVDFLFVPTSSTIGGPAVILEITYKVTDDVSGLSSSGKVLVNIEGTAEESGLKMEKILTITLPIVGVIILAICVREYSVRNQLADDQKQIQELQENLKLAMAYNQKEQEMIEKQIVTFRGHYQKKGNAGEDALEKLLINNEDIESHEMIGKGAFGEVFKAVYRGQPVAIKTLRQIDEENLERFRDEILLTGDLHHDHCVNMVGAIWCKDLMALVMEFCEKGTSVDVLKKDGASFTWDDPLLKWCTDTAKAMKYLHHVSYFDVRSSTKVKGIVHRDLKPENCLVTETYALKVADFGEARALDEENKMTQVGTPLYIAPEIVRGDMYDSSVDVYSYAMTILEFSLRGRKGFAHVLHDVMNAEKLKDNPRRITLKNPSQSRLSYLMINKGWRPHADYMHGEQAKKYFDMPKGIAGLARLCWSENPKERPTFDDIVHFLAEDAKKDIEGMHHEASSEGGGATNRRTSTSGSLAMRLATLESEAAPKSKEDKLTEQVDSLKEELQNMVERLSKYEECRVYTQKF</sequence>
<dbReference type="SUPFAM" id="SSF56112">
    <property type="entry name" value="Protein kinase-like (PK-like)"/>
    <property type="match status" value="1"/>
</dbReference>
<keyword evidence="8" id="KW-1185">Reference proteome</keyword>
<evidence type="ECO:0000256" key="4">
    <source>
        <dbReference type="SAM" id="Coils"/>
    </source>
</evidence>
<dbReference type="PANTHER" id="PTHR44329">
    <property type="entry name" value="SERINE/THREONINE-PROTEIN KINASE TNNI3K-RELATED"/>
    <property type="match status" value="1"/>
</dbReference>
<evidence type="ECO:0000256" key="1">
    <source>
        <dbReference type="ARBA" id="ARBA00022741"/>
    </source>
</evidence>
<keyword evidence="4" id="KW-0175">Coiled coil</keyword>
<gene>
    <name evidence="7" type="ORF">TrCOL_g4189</name>
</gene>
<dbReference type="Pfam" id="PF13385">
    <property type="entry name" value="Laminin_G_3"/>
    <property type="match status" value="1"/>
</dbReference>
<dbReference type="InterPro" id="IPR017441">
    <property type="entry name" value="Protein_kinase_ATP_BS"/>
</dbReference>
<dbReference type="PROSITE" id="PS00107">
    <property type="entry name" value="PROTEIN_KINASE_ATP"/>
    <property type="match status" value="1"/>
</dbReference>
<evidence type="ECO:0000256" key="3">
    <source>
        <dbReference type="PROSITE-ProRule" id="PRU10141"/>
    </source>
</evidence>
<dbReference type="InterPro" id="IPR013320">
    <property type="entry name" value="ConA-like_dom_sf"/>
</dbReference>
<evidence type="ECO:0000256" key="2">
    <source>
        <dbReference type="ARBA" id="ARBA00022840"/>
    </source>
</evidence>
<proteinExistence type="predicted"/>
<feature type="signal peptide" evidence="5">
    <location>
        <begin position="1"/>
        <end position="21"/>
    </location>
</feature>
<evidence type="ECO:0000256" key="5">
    <source>
        <dbReference type="SAM" id="SignalP"/>
    </source>
</evidence>
<feature type="coiled-coil region" evidence="4">
    <location>
        <begin position="981"/>
        <end position="1008"/>
    </location>
</feature>
<evidence type="ECO:0000313" key="8">
    <source>
        <dbReference type="Proteomes" id="UP001165065"/>
    </source>
</evidence>
<accession>A0A9W7GIM9</accession>
<name>A0A9W7GIM9_9STRA</name>
<dbReference type="OrthoDB" id="193848at2759"/>
<dbReference type="PANTHER" id="PTHR44329:SF289">
    <property type="entry name" value="SERINE_THREONINE-PROTEIN KINASE VIK"/>
    <property type="match status" value="1"/>
</dbReference>
<dbReference type="InterPro" id="IPR008271">
    <property type="entry name" value="Ser/Thr_kinase_AS"/>
</dbReference>